<keyword evidence="4" id="KW-0808">Transferase</keyword>
<dbReference type="Pfam" id="PF01555">
    <property type="entry name" value="N6_N4_Mtase"/>
    <property type="match status" value="1"/>
</dbReference>
<gene>
    <name evidence="10" type="ORF">BN2475_40023</name>
</gene>
<dbReference type="GO" id="GO:0003677">
    <property type="term" value="F:DNA binding"/>
    <property type="evidence" value="ECO:0007669"/>
    <property type="project" value="UniProtKB-KW"/>
</dbReference>
<feature type="domain" description="DNA methylase N-4/N-6" evidence="9">
    <location>
        <begin position="164"/>
        <end position="225"/>
    </location>
</feature>
<dbReference type="GO" id="GO:0015667">
    <property type="term" value="F:site-specific DNA-methyltransferase (cytosine-N4-specific) activity"/>
    <property type="evidence" value="ECO:0007669"/>
    <property type="project" value="UniProtKB-EC"/>
</dbReference>
<comment type="catalytic activity">
    <reaction evidence="8">
        <text>a 2'-deoxycytidine in DNA + S-adenosyl-L-methionine = an N(4)-methyl-2'-deoxycytidine in DNA + S-adenosyl-L-homocysteine + H(+)</text>
        <dbReference type="Rhea" id="RHEA:16857"/>
        <dbReference type="Rhea" id="RHEA-COMP:11369"/>
        <dbReference type="Rhea" id="RHEA-COMP:13674"/>
        <dbReference type="ChEBI" id="CHEBI:15378"/>
        <dbReference type="ChEBI" id="CHEBI:57856"/>
        <dbReference type="ChEBI" id="CHEBI:59789"/>
        <dbReference type="ChEBI" id="CHEBI:85452"/>
        <dbReference type="ChEBI" id="CHEBI:137933"/>
        <dbReference type="EC" id="2.1.1.113"/>
    </reaction>
</comment>
<evidence type="ECO:0000256" key="8">
    <source>
        <dbReference type="ARBA" id="ARBA00049120"/>
    </source>
</evidence>
<dbReference type="InterPro" id="IPR029063">
    <property type="entry name" value="SAM-dependent_MTases_sf"/>
</dbReference>
<dbReference type="PANTHER" id="PTHR14911:SF13">
    <property type="entry name" value="TRNA (GUANINE(6)-N2)-METHYLTRANSFERASE THUMP3"/>
    <property type="match status" value="1"/>
</dbReference>
<dbReference type="OrthoDB" id="9816288at2"/>
<dbReference type="PANTHER" id="PTHR14911">
    <property type="entry name" value="THUMP DOMAIN-CONTAINING"/>
    <property type="match status" value="1"/>
</dbReference>
<dbReference type="Gene3D" id="3.40.50.150">
    <property type="entry name" value="Vaccinia Virus protein VP39"/>
    <property type="match status" value="2"/>
</dbReference>
<dbReference type="GO" id="GO:0016423">
    <property type="term" value="F:tRNA (guanine) methyltransferase activity"/>
    <property type="evidence" value="ECO:0007669"/>
    <property type="project" value="TreeGrafter"/>
</dbReference>
<evidence type="ECO:0000313" key="10">
    <source>
        <dbReference type="EMBL" id="SIT35152.1"/>
    </source>
</evidence>
<organism evidence="10 11">
    <name type="scientific">Paraburkholderia ribeironis</name>
    <dbReference type="NCBI Taxonomy" id="1247936"/>
    <lineage>
        <taxon>Bacteria</taxon>
        <taxon>Pseudomonadati</taxon>
        <taxon>Pseudomonadota</taxon>
        <taxon>Betaproteobacteria</taxon>
        <taxon>Burkholderiales</taxon>
        <taxon>Burkholderiaceae</taxon>
        <taxon>Paraburkholderia</taxon>
    </lineage>
</organism>
<dbReference type="GO" id="GO:0009307">
    <property type="term" value="P:DNA restriction-modification system"/>
    <property type="evidence" value="ECO:0007669"/>
    <property type="project" value="UniProtKB-KW"/>
</dbReference>
<dbReference type="GO" id="GO:0030488">
    <property type="term" value="P:tRNA methylation"/>
    <property type="evidence" value="ECO:0007669"/>
    <property type="project" value="TreeGrafter"/>
</dbReference>
<comment type="similarity">
    <text evidence="1">Belongs to the N(4)/N(6)-methyltransferase family. N(4) subfamily.</text>
</comment>
<dbReference type="Proteomes" id="UP000187012">
    <property type="component" value="Unassembled WGS sequence"/>
</dbReference>
<evidence type="ECO:0000256" key="2">
    <source>
        <dbReference type="ARBA" id="ARBA00012185"/>
    </source>
</evidence>
<evidence type="ECO:0000313" key="11">
    <source>
        <dbReference type="Proteomes" id="UP000187012"/>
    </source>
</evidence>
<evidence type="ECO:0000259" key="9">
    <source>
        <dbReference type="Pfam" id="PF01555"/>
    </source>
</evidence>
<evidence type="ECO:0000256" key="3">
    <source>
        <dbReference type="ARBA" id="ARBA00022603"/>
    </source>
</evidence>
<reference evidence="10 11" key="1">
    <citation type="submission" date="2016-12" db="EMBL/GenBank/DDBJ databases">
        <authorList>
            <person name="Song W.-J."/>
            <person name="Kurnit D.M."/>
        </authorList>
    </citation>
    <scope>NUCLEOTIDE SEQUENCE [LARGE SCALE GENOMIC DNA]</scope>
    <source>
        <strain evidence="10 11">STM7296</strain>
    </source>
</reference>
<dbReference type="STRING" id="1247936.BN2475_40023"/>
<keyword evidence="11" id="KW-1185">Reference proteome</keyword>
<keyword evidence="5" id="KW-0949">S-adenosyl-L-methionine</keyword>
<dbReference type="AlphaFoldDB" id="A0A1N7RJ70"/>
<evidence type="ECO:0000256" key="5">
    <source>
        <dbReference type="ARBA" id="ARBA00022691"/>
    </source>
</evidence>
<dbReference type="SUPFAM" id="SSF53335">
    <property type="entry name" value="S-adenosyl-L-methionine-dependent methyltransferases"/>
    <property type="match status" value="1"/>
</dbReference>
<dbReference type="GO" id="GO:0008170">
    <property type="term" value="F:N-methyltransferase activity"/>
    <property type="evidence" value="ECO:0007669"/>
    <property type="project" value="InterPro"/>
</dbReference>
<evidence type="ECO:0000256" key="6">
    <source>
        <dbReference type="ARBA" id="ARBA00022747"/>
    </source>
</evidence>
<name>A0A1N7RJ70_9BURK</name>
<dbReference type="EC" id="2.1.1.113" evidence="2"/>
<sequence length="588" mass="65287">MLAVLTYKRDVESNDDQHLALLEAQSLIGQPLREISPGEAGRSLNVPQLPWLIEGHRTFVTEVTVDIAKTILRRFAFWDLLFLREANEIDPEALAVGNAWAEIDGVLTFATQSQVLEWTAYAKDSKDICAALRSRHSLSQLYEAGAAAVSAATRAPLTPISRRKNEYLTHGFHKYKAKFFPRLARSLINYTCPDSAGVVLDPYCGSGTTGVEASLMGMQAVEFDLDPLSAFISDSKAVLGHLDLQKFREAAARLPAKASSVVPDLISGTTPYELPRFLLERNPRRLTPEVRTEIESEATFIKQIISNCQDKETKELFELALSHALATKVSLRWMGTGDNRFALEIAKRSVYAIFRAQLEFMLRKLDSWGALRDGGMVDQYGDVSVGVSDCAKLPLADDSVDAVVTSPPYLPAASGRETYLRSRAASLVALGLMTEEAIHECESQIVGSILAVPANENLPESVTELVNWMLPQRERKSKAKPTAAYFEKLGHSLREMKRVLKPGGMVALVVSKEHMFYEMTTRRVLRRFDMVAAITELATEPKFKIGFRLDRVQTLELPKMDFAARPGSHGTYSEAILFLKKDGYGSEH</sequence>
<evidence type="ECO:0000256" key="7">
    <source>
        <dbReference type="ARBA" id="ARBA00023125"/>
    </source>
</evidence>
<protein>
    <recommendedName>
        <fullName evidence="2">site-specific DNA-methyltransferase (cytosine-N(4)-specific)</fullName>
        <ecNumber evidence="2">2.1.1.113</ecNumber>
    </recommendedName>
</protein>
<dbReference type="PROSITE" id="PS00093">
    <property type="entry name" value="N4_MTASE"/>
    <property type="match status" value="1"/>
</dbReference>
<accession>A0A1N7RJ70</accession>
<dbReference type="InterPro" id="IPR002941">
    <property type="entry name" value="DNA_methylase_N4/N6"/>
</dbReference>
<evidence type="ECO:0000256" key="1">
    <source>
        <dbReference type="ARBA" id="ARBA00010203"/>
    </source>
</evidence>
<keyword evidence="3" id="KW-0489">Methyltransferase</keyword>
<keyword evidence="6" id="KW-0680">Restriction system</keyword>
<dbReference type="InterPro" id="IPR017985">
    <property type="entry name" value="MeTrfase_CN4_CS"/>
</dbReference>
<keyword evidence="7" id="KW-0238">DNA-binding</keyword>
<dbReference type="EMBL" id="CYGX02000004">
    <property type="protein sequence ID" value="SIT35152.1"/>
    <property type="molecule type" value="Genomic_DNA"/>
</dbReference>
<dbReference type="RefSeq" id="WP_094777691.1">
    <property type="nucleotide sequence ID" value="NZ_CYGX02000004.1"/>
</dbReference>
<evidence type="ECO:0000256" key="4">
    <source>
        <dbReference type="ARBA" id="ARBA00022679"/>
    </source>
</evidence>
<proteinExistence type="inferred from homology"/>